<feature type="transmembrane region" description="Helical" evidence="6">
    <location>
        <begin position="84"/>
        <end position="107"/>
    </location>
</feature>
<name>A0A1F5RF19_9BACT</name>
<evidence type="ECO:0000256" key="4">
    <source>
        <dbReference type="ARBA" id="ARBA00022989"/>
    </source>
</evidence>
<evidence type="ECO:0000256" key="1">
    <source>
        <dbReference type="ARBA" id="ARBA00004651"/>
    </source>
</evidence>
<proteinExistence type="predicted"/>
<evidence type="ECO:0000313" key="8">
    <source>
        <dbReference type="Proteomes" id="UP000177230"/>
    </source>
</evidence>
<evidence type="ECO:0008006" key="9">
    <source>
        <dbReference type="Google" id="ProtNLM"/>
    </source>
</evidence>
<dbReference type="EMBL" id="MFFM01000027">
    <property type="protein sequence ID" value="OGF12988.1"/>
    <property type="molecule type" value="Genomic_DNA"/>
</dbReference>
<feature type="transmembrane region" description="Helical" evidence="6">
    <location>
        <begin position="41"/>
        <end position="64"/>
    </location>
</feature>
<keyword evidence="4 6" id="KW-1133">Transmembrane helix</keyword>
<feature type="transmembrane region" description="Helical" evidence="6">
    <location>
        <begin position="151"/>
        <end position="172"/>
    </location>
</feature>
<dbReference type="Pfam" id="PF03706">
    <property type="entry name" value="LPG_synthase_TM"/>
    <property type="match status" value="1"/>
</dbReference>
<organism evidence="7 8">
    <name type="scientific">Candidatus Edwardsbacteria bacterium GWF2_54_11</name>
    <dbReference type="NCBI Taxonomy" id="1817851"/>
    <lineage>
        <taxon>Bacteria</taxon>
        <taxon>Candidatus Edwardsiibacteriota</taxon>
    </lineage>
</organism>
<keyword evidence="3 6" id="KW-0812">Transmembrane</keyword>
<evidence type="ECO:0000256" key="2">
    <source>
        <dbReference type="ARBA" id="ARBA00022475"/>
    </source>
</evidence>
<evidence type="ECO:0000256" key="5">
    <source>
        <dbReference type="ARBA" id="ARBA00023136"/>
    </source>
</evidence>
<dbReference type="PANTHER" id="PTHR40277:SF1">
    <property type="entry name" value="BLL5419 PROTEIN"/>
    <property type="match status" value="1"/>
</dbReference>
<dbReference type="InterPro" id="IPR022791">
    <property type="entry name" value="L-PG_synthase/AglD"/>
</dbReference>
<feature type="transmembrane region" description="Helical" evidence="6">
    <location>
        <begin position="240"/>
        <end position="260"/>
    </location>
</feature>
<protein>
    <recommendedName>
        <fullName evidence="9">TIGR00374 family protein</fullName>
    </recommendedName>
</protein>
<reference evidence="7 8" key="1">
    <citation type="journal article" date="2016" name="Nat. Commun.">
        <title>Thousands of microbial genomes shed light on interconnected biogeochemical processes in an aquifer system.</title>
        <authorList>
            <person name="Anantharaman K."/>
            <person name="Brown C.T."/>
            <person name="Hug L.A."/>
            <person name="Sharon I."/>
            <person name="Castelle C.J."/>
            <person name="Probst A.J."/>
            <person name="Thomas B.C."/>
            <person name="Singh A."/>
            <person name="Wilkins M.J."/>
            <person name="Karaoz U."/>
            <person name="Brodie E.L."/>
            <person name="Williams K.H."/>
            <person name="Hubbard S.S."/>
            <person name="Banfield J.F."/>
        </authorList>
    </citation>
    <scope>NUCLEOTIDE SEQUENCE [LARGE SCALE GENOMIC DNA]</scope>
</reference>
<feature type="transmembrane region" description="Helical" evidence="6">
    <location>
        <begin position="12"/>
        <end position="29"/>
    </location>
</feature>
<accession>A0A1F5RF19</accession>
<gene>
    <name evidence="7" type="ORF">A2024_01810</name>
</gene>
<keyword evidence="2" id="KW-1003">Cell membrane</keyword>
<dbReference type="Proteomes" id="UP000177230">
    <property type="component" value="Unassembled WGS sequence"/>
</dbReference>
<comment type="caution">
    <text evidence="7">The sequence shown here is derived from an EMBL/GenBank/DDBJ whole genome shotgun (WGS) entry which is preliminary data.</text>
</comment>
<keyword evidence="5 6" id="KW-0472">Membrane</keyword>
<feature type="transmembrane region" description="Helical" evidence="6">
    <location>
        <begin position="213"/>
        <end position="234"/>
    </location>
</feature>
<comment type="subcellular location">
    <subcellularLocation>
        <location evidence="1">Cell membrane</location>
        <topology evidence="1">Multi-pass membrane protein</topology>
    </subcellularLocation>
</comment>
<evidence type="ECO:0000256" key="3">
    <source>
        <dbReference type="ARBA" id="ARBA00022692"/>
    </source>
</evidence>
<evidence type="ECO:0000256" key="6">
    <source>
        <dbReference type="SAM" id="Phobius"/>
    </source>
</evidence>
<evidence type="ECO:0000313" key="7">
    <source>
        <dbReference type="EMBL" id="OGF12988.1"/>
    </source>
</evidence>
<dbReference type="AlphaFoldDB" id="A0A1F5RF19"/>
<dbReference type="PANTHER" id="PTHR40277">
    <property type="entry name" value="BLL5419 PROTEIN"/>
    <property type="match status" value="1"/>
</dbReference>
<sequence length="329" mass="36271">MRENIKKASLLILRIIISLGLIGWIMLKVDKRQLLESFRSLNVWLLLSSLAAYFVVNAICAWRWQLLLTARGIKSGYGTLLRYFLNGLFFGNFLPTTVGGDLARAYLVADDCASKSEALASVLVDRFIGLFGVIITGIAGLILVAKGGQEISLLQGMLIGIVAALLFVVLFLNKSLVKKFRWLFKLPLMEKIEQQLIDFYHAIYAYRTHKREVFLSLFLSLMVQVFVVVTAYLIALSLGIGISVIPFFLYMPVIAAVSMIPLSINGWGLQEGAFIVFFGRAGIAQPLALSLGFLYHLVAVGISLLGGLLWLIFGGRKPGNNNKDSSKCG</sequence>
<feature type="transmembrane region" description="Helical" evidence="6">
    <location>
        <begin position="127"/>
        <end position="145"/>
    </location>
</feature>
<dbReference type="GO" id="GO:0005886">
    <property type="term" value="C:plasma membrane"/>
    <property type="evidence" value="ECO:0007669"/>
    <property type="project" value="UniProtKB-SubCell"/>
</dbReference>
<feature type="transmembrane region" description="Helical" evidence="6">
    <location>
        <begin position="294"/>
        <end position="313"/>
    </location>
</feature>
<dbReference type="NCBIfam" id="TIGR00374">
    <property type="entry name" value="flippase-like domain"/>
    <property type="match status" value="1"/>
</dbReference>